<evidence type="ECO:0000313" key="1">
    <source>
        <dbReference type="EMBL" id="ONH67080.1"/>
    </source>
</evidence>
<accession>A0A1V2L5R6</accession>
<dbReference type="VEuPathDB" id="FungiDB:BON22_3030"/>
<evidence type="ECO:0000313" key="2">
    <source>
        <dbReference type="Proteomes" id="UP000189513"/>
    </source>
</evidence>
<proteinExistence type="predicted"/>
<keyword evidence="2" id="KW-1185">Reference proteome</keyword>
<dbReference type="AlphaFoldDB" id="A0A1V2L5R6"/>
<dbReference type="OMA" id="DICQANG"/>
<gene>
    <name evidence="1" type="ORF">BON22_3030</name>
</gene>
<dbReference type="EMBL" id="MPUK01000005">
    <property type="protein sequence ID" value="ONH67080.1"/>
    <property type="molecule type" value="Genomic_DNA"/>
</dbReference>
<name>A0A1V2L5R6_CYBFA</name>
<comment type="caution">
    <text evidence="1">The sequence shown here is derived from an EMBL/GenBank/DDBJ whole genome shotgun (WGS) entry which is preliminary data.</text>
</comment>
<reference evidence="2" key="1">
    <citation type="journal article" date="2017" name="Genome Announc.">
        <title>Genome sequences of Cyberlindnera fabianii 65, Pichia kudriavzevii 129, and Saccharomyces cerevisiae 131 isolated from fermented masau fruits in Zimbabwe.</title>
        <authorList>
            <person name="van Rijswijck I.M.H."/>
            <person name="Derks M.F.L."/>
            <person name="Abee T."/>
            <person name="de Ridder D."/>
            <person name="Smid E.J."/>
        </authorList>
    </citation>
    <scope>NUCLEOTIDE SEQUENCE [LARGE SCALE GENOMIC DNA]</scope>
    <source>
        <strain evidence="2">65</strain>
    </source>
</reference>
<sequence length="648" mass="74537">MSAFSVSWPSSALIRDKYMTYRDRSSLVSPVSLRSNGSFDQLLKKLHLQLLQYYTGHAHFENDFRHIIHDLYKLVVRDESKVFALFQHDVLLLLARVDISRVPSPATADFIGVFDLLLSELTKRYDDFSPEFEYVLQRTSKIMGVFLISCLEYKRLPAEKVELISVFVLKLTQYYLTLTELVDYWFTFSLTEPDIMYLVTTKRLPTNVFPIYELAKDFLFMDDSLTKSAKDTLLHVILISCFSNELEKWILLSDFPGLILAGLLSIFNKICYNDTLSSIISFVTGDSPVENPSFEEFDGSMGFVMDLISYASHDTIKIAFLSSFHNKFVIPLMFYFRAEGQCHLKVLTLFTYTLERLVIPTSTNEFTNSLIVDFLIEKCFINESENIINLYIDTLSECRDTTSALVPLFKLLSIVSRTNAPELLLATLYTNPLDTTLALDPQALHRLASEAKSVVEKESSLEILLTGCIDVSFKYLNAQLATLTQPRRLISFDSSTVLGSVICLELYLFFNHMPTTNEQLIRLLMDLVNANTGYVTNFLCENPLEDSLFFEIFDYLCECHSHYDRKLRHGVETLHVMRPNARLLASLKILHPVAQQRLRHDEHNLKVLINLCQIQLNVDLFKIFVVRFYAAQRASLALHKIKYSTRNK</sequence>
<protein>
    <submittedName>
        <fullName evidence="1">FERM, RhoGEF and pleckstrin domain-containing protein 2</fullName>
    </submittedName>
</protein>
<organism evidence="1 2">
    <name type="scientific">Cyberlindnera fabianii</name>
    <name type="common">Yeast</name>
    <name type="synonym">Hansenula fabianii</name>
    <dbReference type="NCBI Taxonomy" id="36022"/>
    <lineage>
        <taxon>Eukaryota</taxon>
        <taxon>Fungi</taxon>
        <taxon>Dikarya</taxon>
        <taxon>Ascomycota</taxon>
        <taxon>Saccharomycotina</taxon>
        <taxon>Saccharomycetes</taxon>
        <taxon>Phaffomycetales</taxon>
        <taxon>Phaffomycetaceae</taxon>
        <taxon>Cyberlindnera</taxon>
    </lineage>
</organism>
<dbReference type="Proteomes" id="UP000189513">
    <property type="component" value="Unassembled WGS sequence"/>
</dbReference>